<protein>
    <submittedName>
        <fullName evidence="2">WXG100 family type VII secretion target</fullName>
    </submittedName>
</protein>
<keyword evidence="3" id="KW-1185">Reference proteome</keyword>
<feature type="compositionally biased region" description="Polar residues" evidence="1">
    <location>
        <begin position="83"/>
        <end position="96"/>
    </location>
</feature>
<gene>
    <name evidence="2" type="ORF">ACH4OY_13995</name>
</gene>
<dbReference type="Gene3D" id="1.10.287.1060">
    <property type="entry name" value="ESAT-6-like"/>
    <property type="match status" value="1"/>
</dbReference>
<dbReference type="SUPFAM" id="SSF140453">
    <property type="entry name" value="EsxAB dimer-like"/>
    <property type="match status" value="1"/>
</dbReference>
<evidence type="ECO:0000313" key="2">
    <source>
        <dbReference type="EMBL" id="MFI0793785.1"/>
    </source>
</evidence>
<accession>A0ABW7SJB6</accession>
<proteinExistence type="predicted"/>
<feature type="region of interest" description="Disordered" evidence="1">
    <location>
        <begin position="83"/>
        <end position="103"/>
    </location>
</feature>
<dbReference type="RefSeq" id="WP_396679531.1">
    <property type="nucleotide sequence ID" value="NZ_JBIRPU010000008.1"/>
</dbReference>
<dbReference type="EMBL" id="JBIRPU010000008">
    <property type="protein sequence ID" value="MFI0793785.1"/>
    <property type="molecule type" value="Genomic_DNA"/>
</dbReference>
<dbReference type="Proteomes" id="UP001611075">
    <property type="component" value="Unassembled WGS sequence"/>
</dbReference>
<name>A0ABW7SJB6_9ACTN</name>
<evidence type="ECO:0000256" key="1">
    <source>
        <dbReference type="SAM" id="MobiDB-lite"/>
    </source>
</evidence>
<evidence type="ECO:0000313" key="3">
    <source>
        <dbReference type="Proteomes" id="UP001611075"/>
    </source>
</evidence>
<dbReference type="InterPro" id="IPR036689">
    <property type="entry name" value="ESAT-6-like_sf"/>
</dbReference>
<sequence>MAAGGIVADQATTIAMVNAFNSAQAECRSIAAAVESARGQLGMQWQSDAAAPRFLQAVDQWMTGFQRVRQGLDLLNENMQSYSSLTSSTEDANTSHAGGWATP</sequence>
<comment type="caution">
    <text evidence="2">The sequence shown here is derived from an EMBL/GenBank/DDBJ whole genome shotgun (WGS) entry which is preliminary data.</text>
</comment>
<reference evidence="2 3" key="1">
    <citation type="submission" date="2024-10" db="EMBL/GenBank/DDBJ databases">
        <title>The Natural Products Discovery Center: Release of the First 8490 Sequenced Strains for Exploring Actinobacteria Biosynthetic Diversity.</title>
        <authorList>
            <person name="Kalkreuter E."/>
            <person name="Kautsar S.A."/>
            <person name="Yang D."/>
            <person name="Bader C.D."/>
            <person name="Teijaro C.N."/>
            <person name="Fluegel L."/>
            <person name="Davis C.M."/>
            <person name="Simpson J.R."/>
            <person name="Lauterbach L."/>
            <person name="Steele A.D."/>
            <person name="Gui C."/>
            <person name="Meng S."/>
            <person name="Li G."/>
            <person name="Viehrig K."/>
            <person name="Ye F."/>
            <person name="Su P."/>
            <person name="Kiefer A.F."/>
            <person name="Nichols A."/>
            <person name="Cepeda A.J."/>
            <person name="Yan W."/>
            <person name="Fan B."/>
            <person name="Jiang Y."/>
            <person name="Adhikari A."/>
            <person name="Zheng C.-J."/>
            <person name="Schuster L."/>
            <person name="Cowan T.M."/>
            <person name="Smanski M.J."/>
            <person name="Chevrette M.G."/>
            <person name="De Carvalho L.P.S."/>
            <person name="Shen B."/>
        </authorList>
    </citation>
    <scope>NUCLEOTIDE SEQUENCE [LARGE SCALE GENOMIC DNA]</scope>
    <source>
        <strain evidence="2 3">NPDC021253</strain>
    </source>
</reference>
<dbReference type="InterPro" id="IPR010310">
    <property type="entry name" value="T7SS_ESAT-6-like"/>
</dbReference>
<dbReference type="Pfam" id="PF06013">
    <property type="entry name" value="WXG100"/>
    <property type="match status" value="1"/>
</dbReference>
<organism evidence="2 3">
    <name type="scientific">Micromonospora rubida</name>
    <dbReference type="NCBI Taxonomy" id="2697657"/>
    <lineage>
        <taxon>Bacteria</taxon>
        <taxon>Bacillati</taxon>
        <taxon>Actinomycetota</taxon>
        <taxon>Actinomycetes</taxon>
        <taxon>Micromonosporales</taxon>
        <taxon>Micromonosporaceae</taxon>
        <taxon>Micromonospora</taxon>
    </lineage>
</organism>